<dbReference type="Proteomes" id="UP000019141">
    <property type="component" value="Unassembled WGS sequence"/>
</dbReference>
<evidence type="ECO:0000256" key="1">
    <source>
        <dbReference type="ARBA" id="ARBA00023239"/>
    </source>
</evidence>
<dbReference type="PANTHER" id="PTHR21240:SF30">
    <property type="entry name" value="AMIDOHYDROLASE-RELATED DOMAIN-CONTAINING PROTEIN-RELATED"/>
    <property type="match status" value="1"/>
</dbReference>
<organism evidence="3 4">
    <name type="scientific">Entotheonella factor</name>
    <dbReference type="NCBI Taxonomy" id="1429438"/>
    <lineage>
        <taxon>Bacteria</taxon>
        <taxon>Pseudomonadati</taxon>
        <taxon>Nitrospinota/Tectimicrobiota group</taxon>
        <taxon>Candidatus Tectimicrobiota</taxon>
        <taxon>Candidatus Entotheonellia</taxon>
        <taxon>Candidatus Entotheonellales</taxon>
        <taxon>Candidatus Entotheonellaceae</taxon>
        <taxon>Candidatus Entotheonella</taxon>
    </lineage>
</organism>
<comment type="caution">
    <text evidence="3">The sequence shown here is derived from an EMBL/GenBank/DDBJ whole genome shotgun (WGS) entry which is preliminary data.</text>
</comment>
<keyword evidence="4" id="KW-1185">Reference proteome</keyword>
<dbReference type="GO" id="GO:0016787">
    <property type="term" value="F:hydrolase activity"/>
    <property type="evidence" value="ECO:0007669"/>
    <property type="project" value="InterPro"/>
</dbReference>
<dbReference type="GO" id="GO:0019748">
    <property type="term" value="P:secondary metabolic process"/>
    <property type="evidence" value="ECO:0007669"/>
    <property type="project" value="TreeGrafter"/>
</dbReference>
<dbReference type="InterPro" id="IPR032465">
    <property type="entry name" value="ACMSD"/>
</dbReference>
<dbReference type="InterPro" id="IPR032466">
    <property type="entry name" value="Metal_Hydrolase"/>
</dbReference>
<proteinExistence type="predicted"/>
<dbReference type="Pfam" id="PF04909">
    <property type="entry name" value="Amidohydro_2"/>
    <property type="match status" value="1"/>
</dbReference>
<feature type="domain" description="Amidohydrolase-related" evidence="2">
    <location>
        <begin position="52"/>
        <end position="310"/>
    </location>
</feature>
<dbReference type="AlphaFoldDB" id="W4LPR6"/>
<dbReference type="EMBL" id="AZHW01000450">
    <property type="protein sequence ID" value="ETW99406.1"/>
    <property type="molecule type" value="Genomic_DNA"/>
</dbReference>
<accession>W4LPR6</accession>
<keyword evidence="1" id="KW-0456">Lyase</keyword>
<dbReference type="PANTHER" id="PTHR21240">
    <property type="entry name" value="2-AMINO-3-CARBOXYLMUCONATE-6-SEMIALDEHYDE DECARBOXYLASE"/>
    <property type="match status" value="1"/>
</dbReference>
<dbReference type="HOGENOM" id="CLU_042255_0_0_7"/>
<dbReference type="InterPro" id="IPR006680">
    <property type="entry name" value="Amidohydro-rel"/>
</dbReference>
<reference evidence="3 4" key="1">
    <citation type="journal article" date="2014" name="Nature">
        <title>An environmental bacterial taxon with a large and distinct metabolic repertoire.</title>
        <authorList>
            <person name="Wilson M.C."/>
            <person name="Mori T."/>
            <person name="Ruckert C."/>
            <person name="Uria A.R."/>
            <person name="Helf M.J."/>
            <person name="Takada K."/>
            <person name="Gernert C."/>
            <person name="Steffens U.A."/>
            <person name="Heycke N."/>
            <person name="Schmitt S."/>
            <person name="Rinke C."/>
            <person name="Helfrich E.J."/>
            <person name="Brachmann A.O."/>
            <person name="Gurgui C."/>
            <person name="Wakimoto T."/>
            <person name="Kracht M."/>
            <person name="Crusemann M."/>
            <person name="Hentschel U."/>
            <person name="Abe I."/>
            <person name="Matsunaga S."/>
            <person name="Kalinowski J."/>
            <person name="Takeyama H."/>
            <person name="Piel J."/>
        </authorList>
    </citation>
    <scope>NUCLEOTIDE SEQUENCE [LARGE SCALE GENOMIC DNA]</scope>
    <source>
        <strain evidence="4">TSY1</strain>
    </source>
</reference>
<sequence length="500" mass="55466">MAYLEHSKSAAVRAQLDHPVIDGDGHWLEPVPIFLDYLRQAAGPSMVDSFVKQANKDTDWYSMSPAERLDTRAKRPTWWGEPANTLDRATAMIPRLFYERLDDFGIDFTVLYTSLGLFYVSNPHEDLRRATARAVNMMNADVFGPYAHRIAPAAVVPMYTPDEAIAEATYAVRELGMKAIMTANHVRRPIPAHARNAADAAQVTHYIDSLALESPYNYDPFWATCVDLKVAVTAHSGSMGWESRGSVNNFTYNHIGHFANASHAFAKALVIGGVLHRFPQLRFGLLEGGIGWACNLLMDLMAHWEKRHGDAMQANVRPTNLDTQQLAALFTEYGGDTYANKIDELMDSLSTVSPFMSLEDLTERESDIDDFTAAGVDSIETLRSQFSNQLYFGCEADDVMTAWAFDKHGNHCLKPIFSSDVGHFDVVDMSEVLEEAHELLEDGLITEDDFRQFVFTNAASLHTALNPDFFKGTVVEEAVAKHVLPANTSQTAGVVNGTTS</sequence>
<dbReference type="SUPFAM" id="SSF51556">
    <property type="entry name" value="Metallo-dependent hydrolases"/>
    <property type="match status" value="1"/>
</dbReference>
<gene>
    <name evidence="3" type="ORF">ETSY1_15120</name>
</gene>
<dbReference type="GO" id="GO:0016831">
    <property type="term" value="F:carboxy-lyase activity"/>
    <property type="evidence" value="ECO:0007669"/>
    <property type="project" value="InterPro"/>
</dbReference>
<dbReference type="Gene3D" id="3.20.20.140">
    <property type="entry name" value="Metal-dependent hydrolases"/>
    <property type="match status" value="1"/>
</dbReference>
<evidence type="ECO:0000313" key="3">
    <source>
        <dbReference type="EMBL" id="ETW99406.1"/>
    </source>
</evidence>
<dbReference type="GO" id="GO:0005829">
    <property type="term" value="C:cytosol"/>
    <property type="evidence" value="ECO:0007669"/>
    <property type="project" value="TreeGrafter"/>
</dbReference>
<evidence type="ECO:0000259" key="2">
    <source>
        <dbReference type="Pfam" id="PF04909"/>
    </source>
</evidence>
<protein>
    <recommendedName>
        <fullName evidence="2">Amidohydrolase-related domain-containing protein</fullName>
    </recommendedName>
</protein>
<evidence type="ECO:0000313" key="4">
    <source>
        <dbReference type="Proteomes" id="UP000019141"/>
    </source>
</evidence>
<name>W4LPR6_ENTF1</name>